<reference evidence="1 2" key="1">
    <citation type="submission" date="2014-04" db="EMBL/GenBank/DDBJ databases">
        <authorList>
            <consortium name="DOE Joint Genome Institute"/>
            <person name="Kuo A."/>
            <person name="Kohler A."/>
            <person name="Costa M.D."/>
            <person name="Nagy L.G."/>
            <person name="Floudas D."/>
            <person name="Copeland A."/>
            <person name="Barry K.W."/>
            <person name="Cichocki N."/>
            <person name="Veneault-Fourrey C."/>
            <person name="LaButti K."/>
            <person name="Lindquist E.A."/>
            <person name="Lipzen A."/>
            <person name="Lundell T."/>
            <person name="Morin E."/>
            <person name="Murat C."/>
            <person name="Sun H."/>
            <person name="Tunlid A."/>
            <person name="Henrissat B."/>
            <person name="Grigoriev I.V."/>
            <person name="Hibbett D.S."/>
            <person name="Martin F."/>
            <person name="Nordberg H.P."/>
            <person name="Cantor M.N."/>
            <person name="Hua S.X."/>
        </authorList>
    </citation>
    <scope>NUCLEOTIDE SEQUENCE [LARGE SCALE GENOMIC DNA]</scope>
    <source>
        <strain evidence="1 2">Marx 270</strain>
    </source>
</reference>
<reference evidence="2" key="2">
    <citation type="submission" date="2015-01" db="EMBL/GenBank/DDBJ databases">
        <title>Evolutionary Origins and Diversification of the Mycorrhizal Mutualists.</title>
        <authorList>
            <consortium name="DOE Joint Genome Institute"/>
            <consortium name="Mycorrhizal Genomics Consortium"/>
            <person name="Kohler A."/>
            <person name="Kuo A."/>
            <person name="Nagy L.G."/>
            <person name="Floudas D."/>
            <person name="Copeland A."/>
            <person name="Barry K.W."/>
            <person name="Cichocki N."/>
            <person name="Veneault-Fourrey C."/>
            <person name="LaButti K."/>
            <person name="Lindquist E.A."/>
            <person name="Lipzen A."/>
            <person name="Lundell T."/>
            <person name="Morin E."/>
            <person name="Murat C."/>
            <person name="Riley R."/>
            <person name="Ohm R."/>
            <person name="Sun H."/>
            <person name="Tunlid A."/>
            <person name="Henrissat B."/>
            <person name="Grigoriev I.V."/>
            <person name="Hibbett D.S."/>
            <person name="Martin F."/>
        </authorList>
    </citation>
    <scope>NUCLEOTIDE SEQUENCE [LARGE SCALE GENOMIC DNA]</scope>
    <source>
        <strain evidence="2">Marx 270</strain>
    </source>
</reference>
<accession>A0A0C3PMN6</accession>
<dbReference type="AlphaFoldDB" id="A0A0C3PMN6"/>
<dbReference type="EMBL" id="KN831954">
    <property type="protein sequence ID" value="KIO09624.1"/>
    <property type="molecule type" value="Genomic_DNA"/>
</dbReference>
<evidence type="ECO:0000313" key="2">
    <source>
        <dbReference type="Proteomes" id="UP000054217"/>
    </source>
</evidence>
<gene>
    <name evidence="1" type="ORF">M404DRAFT_277042</name>
</gene>
<dbReference type="HOGENOM" id="CLU_2639054_0_0_1"/>
<proteinExistence type="predicted"/>
<organism evidence="1 2">
    <name type="scientific">Pisolithus tinctorius Marx 270</name>
    <dbReference type="NCBI Taxonomy" id="870435"/>
    <lineage>
        <taxon>Eukaryota</taxon>
        <taxon>Fungi</taxon>
        <taxon>Dikarya</taxon>
        <taxon>Basidiomycota</taxon>
        <taxon>Agaricomycotina</taxon>
        <taxon>Agaricomycetes</taxon>
        <taxon>Agaricomycetidae</taxon>
        <taxon>Boletales</taxon>
        <taxon>Sclerodermatineae</taxon>
        <taxon>Pisolithaceae</taxon>
        <taxon>Pisolithus</taxon>
    </lineage>
</organism>
<sequence length="77" mass="8998">MRDLCRWSGYPARLSERLEGTTEDALFPDVIRERRRTQQLQLGELGKGHNDHLDRRARRSRLDAKPSKITTIHSLCI</sequence>
<dbReference type="InParanoid" id="A0A0C3PMN6"/>
<name>A0A0C3PMN6_PISTI</name>
<evidence type="ECO:0000313" key="1">
    <source>
        <dbReference type="EMBL" id="KIO09624.1"/>
    </source>
</evidence>
<protein>
    <submittedName>
        <fullName evidence="1">Uncharacterized protein</fullName>
    </submittedName>
</protein>
<keyword evidence="2" id="KW-1185">Reference proteome</keyword>
<dbReference type="Proteomes" id="UP000054217">
    <property type="component" value="Unassembled WGS sequence"/>
</dbReference>